<evidence type="ECO:0000313" key="5">
    <source>
        <dbReference type="Proteomes" id="UP000215914"/>
    </source>
</evidence>
<name>A0A251T4B7_HELAN</name>
<dbReference type="PANTHER" id="PTHR34208:SF12">
    <property type="entry name" value="S-ADENOSYL-L-METHIONINE-DEPENDENT METHYLTRANSFERASE"/>
    <property type="match status" value="1"/>
</dbReference>
<dbReference type="Proteomes" id="UP000215914">
    <property type="component" value="Chromosome 12"/>
</dbReference>
<dbReference type="Gramene" id="mRNA:HanXRQr2_Chr12g0551901">
    <property type="protein sequence ID" value="mRNA:HanXRQr2_Chr12g0551901"/>
    <property type="gene ID" value="HanXRQr2_Chr12g0551901"/>
</dbReference>
<dbReference type="GO" id="GO:0008168">
    <property type="term" value="F:methyltransferase activity"/>
    <property type="evidence" value="ECO:0007669"/>
    <property type="project" value="UniProtKB-KW"/>
</dbReference>
<sequence>MLRRPGNQTMRVTGDGSLSPGRTLHPKSGTSPGLFAALVLLGTFFYIGYFCSSSGIFKDNKEVSKTEGDFGCTFDVRRVLPVLKRTYGDNMRKVLHVGPDTCSVVSQLMKEPEIEAWGVEPYDIEEANTRCKNLVRRGLVRVADIKFPLPYRAKSFSLVIVSDAADYLSPKYLNNTIQDLARTTVQNLVIFTGNPIHSNARVARQPKFGHPVKGEMRSKTWWERFFVQTSLEENDDATMKFKQAAFEISYKPRCQVFHLNSYH</sequence>
<dbReference type="OMA" id="TWWERFF"/>
<dbReference type="PANTHER" id="PTHR34208">
    <property type="entry name" value="S-ADENOSYL-L-METHIONINE-DEPENDENT METHYLTRANSFERASE-RELATED"/>
    <property type="match status" value="1"/>
</dbReference>
<keyword evidence="4" id="KW-0489">Methyltransferase</keyword>
<dbReference type="AlphaFoldDB" id="A0A251T4B7"/>
<dbReference type="InterPro" id="IPR044689">
    <property type="entry name" value="CGR2/3"/>
</dbReference>
<dbReference type="Gene3D" id="3.40.50.150">
    <property type="entry name" value="Vaccinia Virus protein VP39"/>
    <property type="match status" value="1"/>
</dbReference>
<dbReference type="GO" id="GO:0045488">
    <property type="term" value="P:pectin metabolic process"/>
    <property type="evidence" value="ECO:0007669"/>
    <property type="project" value="InterPro"/>
</dbReference>
<gene>
    <name evidence="4" type="ORF">HannXRQ_Chr12g0377001</name>
    <name evidence="3" type="ORF">HanXRQr2_Chr12g0551901</name>
</gene>
<proteinExistence type="predicted"/>
<dbReference type="InParanoid" id="A0A251T4B7"/>
<evidence type="ECO:0000313" key="3">
    <source>
        <dbReference type="EMBL" id="KAF5778808.1"/>
    </source>
</evidence>
<reference evidence="3 5" key="1">
    <citation type="journal article" date="2017" name="Nature">
        <title>The sunflower genome provides insights into oil metabolism, flowering and Asterid evolution.</title>
        <authorList>
            <person name="Badouin H."/>
            <person name="Gouzy J."/>
            <person name="Grassa C.J."/>
            <person name="Murat F."/>
            <person name="Staton S.E."/>
            <person name="Cottret L."/>
            <person name="Lelandais-Briere C."/>
            <person name="Owens G.L."/>
            <person name="Carrere S."/>
            <person name="Mayjonade B."/>
            <person name="Legrand L."/>
            <person name="Gill N."/>
            <person name="Kane N.C."/>
            <person name="Bowers J.E."/>
            <person name="Hubner S."/>
            <person name="Bellec A."/>
            <person name="Berard A."/>
            <person name="Berges H."/>
            <person name="Blanchet N."/>
            <person name="Boniface M.C."/>
            <person name="Brunel D."/>
            <person name="Catrice O."/>
            <person name="Chaidir N."/>
            <person name="Claudel C."/>
            <person name="Donnadieu C."/>
            <person name="Faraut T."/>
            <person name="Fievet G."/>
            <person name="Helmstetter N."/>
            <person name="King M."/>
            <person name="Knapp S.J."/>
            <person name="Lai Z."/>
            <person name="Le Paslier M.C."/>
            <person name="Lippi Y."/>
            <person name="Lorenzon L."/>
            <person name="Mandel J.R."/>
            <person name="Marage G."/>
            <person name="Marchand G."/>
            <person name="Marquand E."/>
            <person name="Bret-Mestries E."/>
            <person name="Morien E."/>
            <person name="Nambeesan S."/>
            <person name="Nguyen T."/>
            <person name="Pegot-Espagnet P."/>
            <person name="Pouilly N."/>
            <person name="Raftis F."/>
            <person name="Sallet E."/>
            <person name="Schiex T."/>
            <person name="Thomas J."/>
            <person name="Vandecasteele C."/>
            <person name="Vares D."/>
            <person name="Vear F."/>
            <person name="Vautrin S."/>
            <person name="Crespi M."/>
            <person name="Mangin B."/>
            <person name="Burke J.M."/>
            <person name="Salse J."/>
            <person name="Munos S."/>
            <person name="Vincourt P."/>
            <person name="Rieseberg L.H."/>
            <person name="Langlade N.B."/>
        </authorList>
    </citation>
    <scope>NUCLEOTIDE SEQUENCE [LARGE SCALE GENOMIC DNA]</scope>
    <source>
        <strain evidence="5">cv. SF193</strain>
        <tissue evidence="3">Leaves</tissue>
    </source>
</reference>
<evidence type="ECO:0000256" key="1">
    <source>
        <dbReference type="SAM" id="MobiDB-lite"/>
    </source>
</evidence>
<keyword evidence="2" id="KW-0472">Membrane</keyword>
<accession>A0A251T4B7</accession>
<dbReference type="EMBL" id="CM007901">
    <property type="protein sequence ID" value="OTG05744.1"/>
    <property type="molecule type" value="Genomic_DNA"/>
</dbReference>
<keyword evidence="5" id="KW-1185">Reference proteome</keyword>
<reference evidence="3" key="3">
    <citation type="submission" date="2020-06" db="EMBL/GenBank/DDBJ databases">
        <title>Helianthus annuus Genome sequencing and assembly Release 2.</title>
        <authorList>
            <person name="Gouzy J."/>
            <person name="Langlade N."/>
            <person name="Munos S."/>
        </authorList>
    </citation>
    <scope>NUCLEOTIDE SEQUENCE</scope>
    <source>
        <tissue evidence="3">Leaves</tissue>
    </source>
</reference>
<protein>
    <submittedName>
        <fullName evidence="4">Putative S-adenosyl-L-methionine-dependent methyltransferase</fullName>
    </submittedName>
</protein>
<feature type="compositionally biased region" description="Polar residues" evidence="1">
    <location>
        <begin position="1"/>
        <end position="11"/>
    </location>
</feature>
<dbReference type="GO" id="GO:0032259">
    <property type="term" value="P:methylation"/>
    <property type="evidence" value="ECO:0007669"/>
    <property type="project" value="UniProtKB-KW"/>
</dbReference>
<evidence type="ECO:0000313" key="4">
    <source>
        <dbReference type="EMBL" id="OTG05744.1"/>
    </source>
</evidence>
<feature type="transmembrane region" description="Helical" evidence="2">
    <location>
        <begin position="33"/>
        <end position="51"/>
    </location>
</feature>
<reference evidence="4" key="2">
    <citation type="submission" date="2017-02" db="EMBL/GenBank/DDBJ databases">
        <title>Sunflower complete genome.</title>
        <authorList>
            <person name="Langlade N."/>
            <person name="Munos S."/>
        </authorList>
    </citation>
    <scope>NUCLEOTIDE SEQUENCE [LARGE SCALE GENOMIC DNA]</scope>
    <source>
        <tissue evidence="4">Leaves</tissue>
    </source>
</reference>
<evidence type="ECO:0000256" key="2">
    <source>
        <dbReference type="SAM" id="Phobius"/>
    </source>
</evidence>
<dbReference type="OrthoDB" id="745247at2759"/>
<dbReference type="InterPro" id="IPR029063">
    <property type="entry name" value="SAM-dependent_MTases_sf"/>
</dbReference>
<organism evidence="4 5">
    <name type="scientific">Helianthus annuus</name>
    <name type="common">Common sunflower</name>
    <dbReference type="NCBI Taxonomy" id="4232"/>
    <lineage>
        <taxon>Eukaryota</taxon>
        <taxon>Viridiplantae</taxon>
        <taxon>Streptophyta</taxon>
        <taxon>Embryophyta</taxon>
        <taxon>Tracheophyta</taxon>
        <taxon>Spermatophyta</taxon>
        <taxon>Magnoliopsida</taxon>
        <taxon>eudicotyledons</taxon>
        <taxon>Gunneridae</taxon>
        <taxon>Pentapetalae</taxon>
        <taxon>asterids</taxon>
        <taxon>campanulids</taxon>
        <taxon>Asterales</taxon>
        <taxon>Asteraceae</taxon>
        <taxon>Asteroideae</taxon>
        <taxon>Heliantheae alliance</taxon>
        <taxon>Heliantheae</taxon>
        <taxon>Helianthus</taxon>
    </lineage>
</organism>
<keyword evidence="2" id="KW-1133">Transmembrane helix</keyword>
<dbReference type="EMBL" id="MNCJ02000327">
    <property type="protein sequence ID" value="KAF5778808.1"/>
    <property type="molecule type" value="Genomic_DNA"/>
</dbReference>
<keyword evidence="4" id="KW-0808">Transferase</keyword>
<keyword evidence="2" id="KW-0812">Transmembrane</keyword>
<feature type="region of interest" description="Disordered" evidence="1">
    <location>
        <begin position="1"/>
        <end position="25"/>
    </location>
</feature>